<dbReference type="InParanoid" id="A0A2P6N4R5"/>
<name>A0A2P6N4R5_9EUKA</name>
<protein>
    <recommendedName>
        <fullName evidence="2">H15 domain-containing protein</fullName>
    </recommendedName>
</protein>
<feature type="domain" description="H15" evidence="2">
    <location>
        <begin position="17"/>
        <end position="89"/>
    </location>
</feature>
<gene>
    <name evidence="3" type="ORF">PROFUN_13236</name>
</gene>
<dbReference type="Proteomes" id="UP000241769">
    <property type="component" value="Unassembled WGS sequence"/>
</dbReference>
<dbReference type="PROSITE" id="PS51504">
    <property type="entry name" value="H15"/>
    <property type="match status" value="1"/>
</dbReference>
<dbReference type="AlphaFoldDB" id="A0A2P6N4R5"/>
<organism evidence="3 4">
    <name type="scientific">Planoprotostelium fungivorum</name>
    <dbReference type="NCBI Taxonomy" id="1890364"/>
    <lineage>
        <taxon>Eukaryota</taxon>
        <taxon>Amoebozoa</taxon>
        <taxon>Evosea</taxon>
        <taxon>Variosea</taxon>
        <taxon>Cavosteliida</taxon>
        <taxon>Cavosteliaceae</taxon>
        <taxon>Planoprotostelium</taxon>
    </lineage>
</organism>
<dbReference type="Pfam" id="PF00538">
    <property type="entry name" value="Linker_histone"/>
    <property type="match status" value="1"/>
</dbReference>
<dbReference type="GO" id="GO:0003677">
    <property type="term" value="F:DNA binding"/>
    <property type="evidence" value="ECO:0007669"/>
    <property type="project" value="InterPro"/>
</dbReference>
<dbReference type="EMBL" id="MDYQ01000204">
    <property type="protein sequence ID" value="PRP78942.1"/>
    <property type="molecule type" value="Genomic_DNA"/>
</dbReference>
<comment type="caution">
    <text evidence="3">The sequence shown here is derived from an EMBL/GenBank/DDBJ whole genome shotgun (WGS) entry which is preliminary data.</text>
</comment>
<feature type="region of interest" description="Disordered" evidence="1">
    <location>
        <begin position="91"/>
        <end position="119"/>
    </location>
</feature>
<dbReference type="GO" id="GO:0006334">
    <property type="term" value="P:nucleosome assembly"/>
    <property type="evidence" value="ECO:0007669"/>
    <property type="project" value="InterPro"/>
</dbReference>
<proteinExistence type="predicted"/>
<dbReference type="Gene3D" id="1.10.10.10">
    <property type="entry name" value="Winged helix-like DNA-binding domain superfamily/Winged helix DNA-binding domain"/>
    <property type="match status" value="1"/>
</dbReference>
<dbReference type="GO" id="GO:0000786">
    <property type="term" value="C:nucleosome"/>
    <property type="evidence" value="ECO:0007669"/>
    <property type="project" value="InterPro"/>
</dbReference>
<keyword evidence="4" id="KW-1185">Reference proteome</keyword>
<accession>A0A2P6N4R5</accession>
<evidence type="ECO:0000313" key="3">
    <source>
        <dbReference type="EMBL" id="PRP78942.1"/>
    </source>
</evidence>
<reference evidence="3 4" key="1">
    <citation type="journal article" date="2018" name="Genome Biol. Evol.">
        <title>Multiple Roots of Fruiting Body Formation in Amoebozoa.</title>
        <authorList>
            <person name="Hillmann F."/>
            <person name="Forbes G."/>
            <person name="Novohradska S."/>
            <person name="Ferling I."/>
            <person name="Riege K."/>
            <person name="Groth M."/>
            <person name="Westermann M."/>
            <person name="Marz M."/>
            <person name="Spaller T."/>
            <person name="Winckler T."/>
            <person name="Schaap P."/>
            <person name="Glockner G."/>
        </authorList>
    </citation>
    <scope>NUCLEOTIDE SEQUENCE [LARGE SCALE GENOMIC DNA]</scope>
    <source>
        <strain evidence="3 4">Jena</strain>
    </source>
</reference>
<dbReference type="SUPFAM" id="SSF46785">
    <property type="entry name" value="Winged helix' DNA-binding domain"/>
    <property type="match status" value="1"/>
</dbReference>
<evidence type="ECO:0000259" key="2">
    <source>
        <dbReference type="PROSITE" id="PS51504"/>
    </source>
</evidence>
<dbReference type="InterPro" id="IPR005818">
    <property type="entry name" value="Histone_H1/H5_H15"/>
</dbReference>
<dbReference type="SMART" id="SM00526">
    <property type="entry name" value="H15"/>
    <property type="match status" value="1"/>
</dbReference>
<dbReference type="InterPro" id="IPR036390">
    <property type="entry name" value="WH_DNA-bd_sf"/>
</dbReference>
<evidence type="ECO:0000256" key="1">
    <source>
        <dbReference type="SAM" id="MobiDB-lite"/>
    </source>
</evidence>
<sequence length="235" mass="25981">MPQLNRTSSGTIIPTKNHPTYVKMIVSAVRQLQTGRKGVSGHAIRSWLHETYGTNLRNKRSATYIRKALRLAITAGHIRLDSKRYVLVKRTGSTEKKERKNKKTAKKSKETKSIAKRRPSPAVVAPAIAPAVHQVVSSSRWLEIDPFGALQCFAGSENNVTEIIFAADVSDAAIADALTKTKEKIDSALQLFTDINIKVGLSCYGNGETFVESQYVRRDDVSQNISDWIASTVKL</sequence>
<evidence type="ECO:0000313" key="4">
    <source>
        <dbReference type="Proteomes" id="UP000241769"/>
    </source>
</evidence>
<dbReference type="InterPro" id="IPR036388">
    <property type="entry name" value="WH-like_DNA-bd_sf"/>
</dbReference>